<keyword evidence="1" id="KW-0560">Oxidoreductase</keyword>
<reference evidence="3 4" key="1">
    <citation type="submission" date="2023-10" db="EMBL/GenBank/DDBJ databases">
        <title>179-bfca-hs.</title>
        <authorList>
            <person name="Miliotis G."/>
            <person name="Sengupta P."/>
            <person name="Hameed A."/>
            <person name="Chuvochina M."/>
            <person name="Mcdonagh F."/>
            <person name="Simpson A.C."/>
            <person name="Singh N.K."/>
            <person name="Rekha P.D."/>
            <person name="Raman K."/>
            <person name="Hugenholtz P."/>
            <person name="Venkateswaran K."/>
        </authorList>
    </citation>
    <scope>NUCLEOTIDE SEQUENCE [LARGE SCALE GENOMIC DNA]</scope>
    <source>
        <strain evidence="3 4">179-BFC-A-HS</strain>
    </source>
</reference>
<dbReference type="InterPro" id="IPR001041">
    <property type="entry name" value="2Fe-2S_ferredoxin-type"/>
</dbReference>
<dbReference type="PROSITE" id="PS51085">
    <property type="entry name" value="2FE2S_FER_2"/>
    <property type="match status" value="1"/>
</dbReference>
<dbReference type="Pfam" id="PF13510">
    <property type="entry name" value="Fer2_4"/>
    <property type="match status" value="1"/>
</dbReference>
<proteinExistence type="predicted"/>
<dbReference type="Proteomes" id="UP001228376">
    <property type="component" value="Unassembled WGS sequence"/>
</dbReference>
<dbReference type="EMBL" id="JAROCA020000002">
    <property type="protein sequence ID" value="MDY0406531.1"/>
    <property type="molecule type" value="Genomic_DNA"/>
</dbReference>
<dbReference type="Gene3D" id="3.10.20.440">
    <property type="entry name" value="2Fe-2S iron-sulphur cluster binding domain, sarcosine oxidase, alpha subunit, N-terminal domain"/>
    <property type="match status" value="1"/>
</dbReference>
<protein>
    <submittedName>
        <fullName evidence="3">(2Fe-2S)-binding protein</fullName>
    </submittedName>
</protein>
<comment type="caution">
    <text evidence="3">The sequence shown here is derived from an EMBL/GenBank/DDBJ whole genome shotgun (WGS) entry which is preliminary data.</text>
</comment>
<dbReference type="SUPFAM" id="SSF54292">
    <property type="entry name" value="2Fe-2S ferredoxin-like"/>
    <property type="match status" value="1"/>
</dbReference>
<feature type="domain" description="2Fe-2S ferredoxin-type" evidence="2">
    <location>
        <begin position="15"/>
        <end position="97"/>
    </location>
</feature>
<dbReference type="InterPro" id="IPR042204">
    <property type="entry name" value="2Fe-2S-bd_N"/>
</dbReference>
<organism evidence="3 4">
    <name type="scientific">Tigheibacillus jepli</name>
    <dbReference type="NCBI Taxonomy" id="3035914"/>
    <lineage>
        <taxon>Bacteria</taxon>
        <taxon>Bacillati</taxon>
        <taxon>Bacillota</taxon>
        <taxon>Bacilli</taxon>
        <taxon>Bacillales</taxon>
        <taxon>Bacillaceae</taxon>
        <taxon>Tigheibacillus</taxon>
    </lineage>
</organism>
<accession>A0ABU5CJP2</accession>
<evidence type="ECO:0000256" key="1">
    <source>
        <dbReference type="ARBA" id="ARBA00023002"/>
    </source>
</evidence>
<name>A0ABU5CJP2_9BACI</name>
<sequence length="107" mass="11678">MKISPDKLVEDNQNKEIPFYFNGKLLKAKQGQTIAAALMANGICKFGVSRKLQQPRGLFCANGRCCSCFVSVNGLDHVLSCMTQVEAGANISSNEGDPNVRREVNEN</sequence>
<gene>
    <name evidence="3" type="ORF">P5G51_015210</name>
</gene>
<dbReference type="InterPro" id="IPR036010">
    <property type="entry name" value="2Fe-2S_ferredoxin-like_sf"/>
</dbReference>
<keyword evidence="4" id="KW-1185">Reference proteome</keyword>
<evidence type="ECO:0000313" key="3">
    <source>
        <dbReference type="EMBL" id="MDY0406531.1"/>
    </source>
</evidence>
<evidence type="ECO:0000259" key="2">
    <source>
        <dbReference type="PROSITE" id="PS51085"/>
    </source>
</evidence>
<dbReference type="RefSeq" id="WP_306067507.1">
    <property type="nucleotide sequence ID" value="NZ_JAROCA020000002.1"/>
</dbReference>
<evidence type="ECO:0000313" key="4">
    <source>
        <dbReference type="Proteomes" id="UP001228376"/>
    </source>
</evidence>